<dbReference type="Proteomes" id="UP000481030">
    <property type="component" value="Unassembled WGS sequence"/>
</dbReference>
<dbReference type="EMBL" id="WBOS01000001">
    <property type="protein sequence ID" value="KAB2338277.1"/>
    <property type="molecule type" value="Genomic_DNA"/>
</dbReference>
<sequence>MFCGPRPTCVTPPIVSPTQCCVNHTFQNTIVPHIHPSHTTTVNHINFDHVHSFPHTHSVVNEVTNQQFVAAPGPGVGFGGPGFGGPGFGAPGFGAPGVGVPGPGFGGPGFGGPGPFFRK</sequence>
<keyword evidence="1" id="KW-0167">Capsid protein</keyword>
<evidence type="ECO:0000313" key="1">
    <source>
        <dbReference type="EMBL" id="KAB2338277.1"/>
    </source>
</evidence>
<gene>
    <name evidence="1" type="ORF">F7731_01550</name>
</gene>
<dbReference type="RefSeq" id="WP_151533000.1">
    <property type="nucleotide sequence ID" value="NZ_WBOS01000001.1"/>
</dbReference>
<name>A0A6L3VC10_9BACI</name>
<dbReference type="Pfam" id="PF11122">
    <property type="entry name" value="Spore-coat_CotD"/>
    <property type="match status" value="1"/>
</dbReference>
<keyword evidence="1" id="KW-0946">Virion</keyword>
<keyword evidence="2" id="KW-1185">Reference proteome</keyword>
<protein>
    <submittedName>
        <fullName evidence="1">Spore coat protein CotD</fullName>
    </submittedName>
</protein>
<dbReference type="OrthoDB" id="2455195at2"/>
<proteinExistence type="predicted"/>
<organism evidence="1 2">
    <name type="scientific">Cytobacillus depressus</name>
    <dbReference type="NCBI Taxonomy" id="1602942"/>
    <lineage>
        <taxon>Bacteria</taxon>
        <taxon>Bacillati</taxon>
        <taxon>Bacillota</taxon>
        <taxon>Bacilli</taxon>
        <taxon>Bacillales</taxon>
        <taxon>Bacillaceae</taxon>
        <taxon>Cytobacillus</taxon>
    </lineage>
</organism>
<comment type="caution">
    <text evidence="1">The sequence shown here is derived from an EMBL/GenBank/DDBJ whole genome shotgun (WGS) entry which is preliminary data.</text>
</comment>
<dbReference type="InterPro" id="IPR020108">
    <property type="entry name" value="Spore_coat_CotD"/>
</dbReference>
<dbReference type="AlphaFoldDB" id="A0A6L3VC10"/>
<evidence type="ECO:0000313" key="2">
    <source>
        <dbReference type="Proteomes" id="UP000481030"/>
    </source>
</evidence>
<reference evidence="1 2" key="1">
    <citation type="journal article" date="2016" name="Antonie Van Leeuwenhoek">
        <title>Bacillus depressus sp. nov., isolated from soil of a sunflower field.</title>
        <authorList>
            <person name="Wei X."/>
            <person name="Xin D."/>
            <person name="Xin Y."/>
            <person name="Zhang H."/>
            <person name="Wang T."/>
            <person name="Zhang J."/>
        </authorList>
    </citation>
    <scope>NUCLEOTIDE SEQUENCE [LARGE SCALE GENOMIC DNA]</scope>
    <source>
        <strain evidence="1 2">BZ1</strain>
    </source>
</reference>
<accession>A0A6L3VC10</accession>